<protein>
    <recommendedName>
        <fullName evidence="3">DUF2797 domain-containing protein</fullName>
    </recommendedName>
</protein>
<accession>A0ABS4XET3</accession>
<sequence>MQDHVLLCRGVLWPAEPGTPSLSLRDENDAARNISLDSGVELGFGVLSGRWCLGHQLIQDRTHRTQVPCPTGARVARGTQCESCEAADQSRAMHDFHRSGRAGAGLRDYLMQEHWLYIASFAHGVSKIGTAANPSKWRRLAEQGAVSARYVGLAADGAQVRILEDLVTRELGFTQQVRAQSKVRGLLDSRTSCAALDSLTSERASRVREFLATLPIAGDETFRVVDEQWAAPAQAAALLEGWDANELQPYPADLAGGEHGFTVAAVLGQGLGVRLGNAPDLFVADASMLKGRKVVLGQYVTESPAIQSALF</sequence>
<organism evidence="1 2">
    <name type="scientific">Paeniglutamicibacter kerguelensis</name>
    <dbReference type="NCBI Taxonomy" id="254788"/>
    <lineage>
        <taxon>Bacteria</taxon>
        <taxon>Bacillati</taxon>
        <taxon>Actinomycetota</taxon>
        <taxon>Actinomycetes</taxon>
        <taxon>Micrococcales</taxon>
        <taxon>Micrococcaceae</taxon>
        <taxon>Paeniglutamicibacter</taxon>
    </lineage>
</organism>
<keyword evidence="2" id="KW-1185">Reference proteome</keyword>
<dbReference type="Proteomes" id="UP001296993">
    <property type="component" value="Unassembled WGS sequence"/>
</dbReference>
<dbReference type="EMBL" id="JAGIOF010000001">
    <property type="protein sequence ID" value="MBP2386976.1"/>
    <property type="molecule type" value="Genomic_DNA"/>
</dbReference>
<reference evidence="1 2" key="1">
    <citation type="submission" date="2021-03" db="EMBL/GenBank/DDBJ databases">
        <title>Sequencing the genomes of 1000 actinobacteria strains.</title>
        <authorList>
            <person name="Klenk H.-P."/>
        </authorList>
    </citation>
    <scope>NUCLEOTIDE SEQUENCE [LARGE SCALE GENOMIC DNA]</scope>
    <source>
        <strain evidence="1 2">DSM 15797</strain>
    </source>
</reference>
<dbReference type="RefSeq" id="WP_209998640.1">
    <property type="nucleotide sequence ID" value="NZ_BAAAJY010000005.1"/>
</dbReference>
<name>A0ABS4XET3_9MICC</name>
<comment type="caution">
    <text evidence="1">The sequence shown here is derived from an EMBL/GenBank/DDBJ whole genome shotgun (WGS) entry which is preliminary data.</text>
</comment>
<evidence type="ECO:0000313" key="2">
    <source>
        <dbReference type="Proteomes" id="UP001296993"/>
    </source>
</evidence>
<evidence type="ECO:0008006" key="3">
    <source>
        <dbReference type="Google" id="ProtNLM"/>
    </source>
</evidence>
<gene>
    <name evidence="1" type="ORF">JOF47_002487</name>
</gene>
<proteinExistence type="predicted"/>
<evidence type="ECO:0000313" key="1">
    <source>
        <dbReference type="EMBL" id="MBP2386976.1"/>
    </source>
</evidence>